<proteinExistence type="predicted"/>
<name>A0A450V4P5_9GAMM</name>
<dbReference type="Pfam" id="PF05069">
    <property type="entry name" value="Phage_tail_S"/>
    <property type="match status" value="1"/>
</dbReference>
<dbReference type="InterPro" id="IPR006522">
    <property type="entry name" value="Phage_virion_morphogenesis"/>
</dbReference>
<dbReference type="EMBL" id="CAADFH010000105">
    <property type="protein sequence ID" value="VFJ99757.1"/>
    <property type="molecule type" value="Genomic_DNA"/>
</dbReference>
<evidence type="ECO:0000313" key="1">
    <source>
        <dbReference type="EMBL" id="VFJ99757.1"/>
    </source>
</evidence>
<dbReference type="AlphaFoldDB" id="A0A450V4P5"/>
<organism evidence="1">
    <name type="scientific">Candidatus Kentrum sp. LFY</name>
    <dbReference type="NCBI Taxonomy" id="2126342"/>
    <lineage>
        <taxon>Bacteria</taxon>
        <taxon>Pseudomonadati</taxon>
        <taxon>Pseudomonadota</taxon>
        <taxon>Gammaproteobacteria</taxon>
        <taxon>Candidatus Kentrum</taxon>
    </lineage>
</organism>
<accession>A0A450V4P5</accession>
<sequence length="179" mass="20263">MQFTVDFETDHLDRALSALRKAVSSPDEMMSSIGESLQPINEDRHARGVSPDGEEWKELSEMTKKEKQGGRLLYQYGDMTRSFHYQAKGSELTLGFSDHKSVWHHFGTGSHGRRGQSYTITPKKAKALSFAGIMRKRVTHPGIPARPLIGFPETDRNLVVDVVEDHLMDILKRVRQGNK</sequence>
<protein>
    <submittedName>
        <fullName evidence="1">Phage virion morphogenesis family protein</fullName>
    </submittedName>
</protein>
<gene>
    <name evidence="1" type="ORF">BECKLFY1418A_GA0070994_11054</name>
</gene>
<reference evidence="1" key="1">
    <citation type="submission" date="2019-02" db="EMBL/GenBank/DDBJ databases">
        <authorList>
            <person name="Gruber-Vodicka R. H."/>
            <person name="Seah K. B. B."/>
        </authorList>
    </citation>
    <scope>NUCLEOTIDE SEQUENCE</scope>
    <source>
        <strain evidence="1">BECK_M6</strain>
    </source>
</reference>